<name>A0ABR4IFT1_9EURO</name>
<feature type="region of interest" description="Disordered" evidence="1">
    <location>
        <begin position="94"/>
        <end position="120"/>
    </location>
</feature>
<reference evidence="2 3" key="1">
    <citation type="submission" date="2024-07" db="EMBL/GenBank/DDBJ databases">
        <title>Section-level genome sequencing and comparative genomics of Aspergillus sections Usti and Cavernicolus.</title>
        <authorList>
            <consortium name="Lawrence Berkeley National Laboratory"/>
            <person name="Nybo J.L."/>
            <person name="Vesth T.C."/>
            <person name="Theobald S."/>
            <person name="Frisvad J.C."/>
            <person name="Larsen T.O."/>
            <person name="Kjaerboelling I."/>
            <person name="Rothschild-Mancinelli K."/>
            <person name="Lyhne E.K."/>
            <person name="Kogle M.E."/>
            <person name="Barry K."/>
            <person name="Clum A."/>
            <person name="Na H."/>
            <person name="Ledsgaard L."/>
            <person name="Lin J."/>
            <person name="Lipzen A."/>
            <person name="Kuo A."/>
            <person name="Riley R."/>
            <person name="Mondo S."/>
            <person name="LaButti K."/>
            <person name="Haridas S."/>
            <person name="Pangalinan J."/>
            <person name="Salamov A.A."/>
            <person name="Simmons B.A."/>
            <person name="Magnuson J.K."/>
            <person name="Chen J."/>
            <person name="Drula E."/>
            <person name="Henrissat B."/>
            <person name="Wiebenga A."/>
            <person name="Lubbers R.J."/>
            <person name="Gomes A.C."/>
            <person name="Makela M.R."/>
            <person name="Stajich J."/>
            <person name="Grigoriev I.V."/>
            <person name="Mortensen U.H."/>
            <person name="De vries R.P."/>
            <person name="Baker S.E."/>
            <person name="Andersen M.R."/>
        </authorList>
    </citation>
    <scope>NUCLEOTIDE SEQUENCE [LARGE SCALE GENOMIC DNA]</scope>
    <source>
        <strain evidence="2 3">CBS 600.67</strain>
    </source>
</reference>
<keyword evidence="3" id="KW-1185">Reference proteome</keyword>
<dbReference type="EMBL" id="JBFXLS010000034">
    <property type="protein sequence ID" value="KAL2825748.1"/>
    <property type="molecule type" value="Genomic_DNA"/>
</dbReference>
<protein>
    <submittedName>
        <fullName evidence="2">Uncharacterized protein</fullName>
    </submittedName>
</protein>
<organism evidence="2 3">
    <name type="scientific">Aspergillus cavernicola</name>
    <dbReference type="NCBI Taxonomy" id="176166"/>
    <lineage>
        <taxon>Eukaryota</taxon>
        <taxon>Fungi</taxon>
        <taxon>Dikarya</taxon>
        <taxon>Ascomycota</taxon>
        <taxon>Pezizomycotina</taxon>
        <taxon>Eurotiomycetes</taxon>
        <taxon>Eurotiomycetidae</taxon>
        <taxon>Eurotiales</taxon>
        <taxon>Aspergillaceae</taxon>
        <taxon>Aspergillus</taxon>
        <taxon>Aspergillus subgen. Nidulantes</taxon>
    </lineage>
</organism>
<proteinExistence type="predicted"/>
<feature type="compositionally biased region" description="Polar residues" evidence="1">
    <location>
        <begin position="17"/>
        <end position="31"/>
    </location>
</feature>
<feature type="compositionally biased region" description="Basic and acidic residues" evidence="1">
    <location>
        <begin position="101"/>
        <end position="111"/>
    </location>
</feature>
<feature type="compositionally biased region" description="Basic and acidic residues" evidence="1">
    <location>
        <begin position="32"/>
        <end position="47"/>
    </location>
</feature>
<feature type="region of interest" description="Disordered" evidence="1">
    <location>
        <begin position="1"/>
        <end position="47"/>
    </location>
</feature>
<sequence>MEFNPRTDHGSRVIKGVQQSSLQNISTSNASKNEKREDNPHETDHDFQYNNSLYADQDREAPPRSSSITKGMARRIKESIPTFKISFHVHKDNIRAPFPSTRREKNRDRSKGSSIHESFSGKDATICQSDIPELFFERRENRESLFNTLVLTAGNGVVEAGSCGYLMRQKFGDVGLRLLQHIICALEREDSTSGCTQMTIRITANHISATNHGAGKDLLSALVWLCLAIRKPRIGQVSLSTTDMHYKGGSQKIRLRDLKPLAPPSHITSCWFPLFQSAVVAMEPSAEKLTPDSWLQVDFNTLIQLAAVEYPVTVGSGVVLLGYSTALIPVKMLDNDVILWHLEVCSHESQFKVSELEATKAVWLQSQDLEFLKSKTARVGWCRKSNVLMGTAALLQSPVGWSTGKPQNTTWKWKGASLQAVATSTGPLQLGFQGGATFERVTNTLRFEASRNYLRLLQSSSREAIILYDVNAKRAWLVPLLSVLHHMAITYCRAANGGKELLPVPLARPSADGGASSMKALRQSGSVQIETGGDDILTLRDLLMGFSANLAKISAHRPRHKKIFGYEFMDVVHEVPSAKLKRVPIQASGMPWTSLLECVPCLFCSNLGEAIVGVSTTDQNPECKMLATGNDYLAASIHCVNNISERQGQNCNDTATTRFFPGGWSWKPTRVAFCGCKHIDESDNCWVNPQFLQETLAKQSERTHDLAQQIIHKDGVVVFGKRKSSSTVLNFTGPTSATDTLLPQLVGSTNANSATQNPIKYLISILI</sequence>
<evidence type="ECO:0000313" key="2">
    <source>
        <dbReference type="EMBL" id="KAL2825748.1"/>
    </source>
</evidence>
<accession>A0ABR4IFT1</accession>
<feature type="compositionally biased region" description="Basic and acidic residues" evidence="1">
    <location>
        <begin position="1"/>
        <end position="11"/>
    </location>
</feature>
<gene>
    <name evidence="2" type="ORF">BDW59DRAFT_145880</name>
</gene>
<evidence type="ECO:0000256" key="1">
    <source>
        <dbReference type="SAM" id="MobiDB-lite"/>
    </source>
</evidence>
<comment type="caution">
    <text evidence="2">The sequence shown here is derived from an EMBL/GenBank/DDBJ whole genome shotgun (WGS) entry which is preliminary data.</text>
</comment>
<dbReference type="Proteomes" id="UP001610335">
    <property type="component" value="Unassembled WGS sequence"/>
</dbReference>
<evidence type="ECO:0000313" key="3">
    <source>
        <dbReference type="Proteomes" id="UP001610335"/>
    </source>
</evidence>